<proteinExistence type="predicted"/>
<gene>
    <name evidence="1" type="ORF">GCM10009681_57240</name>
</gene>
<protein>
    <submittedName>
        <fullName evidence="1">Uncharacterized protein</fullName>
    </submittedName>
</protein>
<dbReference type="RefSeq" id="WP_030901116.1">
    <property type="nucleotide sequence ID" value="NZ_BAAALS010000079.1"/>
</dbReference>
<name>A0ABN2L8Q7_9ACTN</name>
<dbReference type="Proteomes" id="UP001500655">
    <property type="component" value="Unassembled WGS sequence"/>
</dbReference>
<organism evidence="1 2">
    <name type="scientific">Luedemannella helvata</name>
    <dbReference type="NCBI Taxonomy" id="349315"/>
    <lineage>
        <taxon>Bacteria</taxon>
        <taxon>Bacillati</taxon>
        <taxon>Actinomycetota</taxon>
        <taxon>Actinomycetes</taxon>
        <taxon>Micromonosporales</taxon>
        <taxon>Micromonosporaceae</taxon>
        <taxon>Luedemannella</taxon>
    </lineage>
</organism>
<dbReference type="EMBL" id="BAAALS010000079">
    <property type="protein sequence ID" value="GAA1779479.1"/>
    <property type="molecule type" value="Genomic_DNA"/>
</dbReference>
<sequence>MHSNDDHVHEVWIMTCGTDELTIELWTDLESIHVHGGDGEAYSGSRTEIVDSLVAKYEQAGWTLTANHEVA</sequence>
<evidence type="ECO:0000313" key="1">
    <source>
        <dbReference type="EMBL" id="GAA1779479.1"/>
    </source>
</evidence>
<reference evidence="1 2" key="1">
    <citation type="journal article" date="2019" name="Int. J. Syst. Evol. Microbiol.">
        <title>The Global Catalogue of Microorganisms (GCM) 10K type strain sequencing project: providing services to taxonomists for standard genome sequencing and annotation.</title>
        <authorList>
            <consortium name="The Broad Institute Genomics Platform"/>
            <consortium name="The Broad Institute Genome Sequencing Center for Infectious Disease"/>
            <person name="Wu L."/>
            <person name="Ma J."/>
        </authorList>
    </citation>
    <scope>NUCLEOTIDE SEQUENCE [LARGE SCALE GENOMIC DNA]</scope>
    <source>
        <strain evidence="1 2">JCM 13249</strain>
    </source>
</reference>
<accession>A0ABN2L8Q7</accession>
<keyword evidence="2" id="KW-1185">Reference proteome</keyword>
<evidence type="ECO:0000313" key="2">
    <source>
        <dbReference type="Proteomes" id="UP001500655"/>
    </source>
</evidence>
<comment type="caution">
    <text evidence="1">The sequence shown here is derived from an EMBL/GenBank/DDBJ whole genome shotgun (WGS) entry which is preliminary data.</text>
</comment>